<dbReference type="RefSeq" id="WP_209735793.1">
    <property type="nucleotide sequence ID" value="NZ_CP072611.1"/>
</dbReference>
<keyword evidence="4 10" id="KW-0633">Potassium transport</keyword>
<name>A0ABW5CJS2_9HYPH</name>
<comment type="subcellular location">
    <subcellularLocation>
        <location evidence="10">Cell inner membrane</location>
        <topology evidence="10">Multi-pass membrane protein</topology>
    </subcellularLocation>
    <subcellularLocation>
        <location evidence="1">Cell membrane</location>
        <topology evidence="1">Multi-pass membrane protein</topology>
    </subcellularLocation>
</comment>
<dbReference type="PIRSF" id="PIRSF006247">
    <property type="entry name" value="TrkH"/>
    <property type="match status" value="1"/>
</dbReference>
<feature type="transmembrane region" description="Helical" evidence="11">
    <location>
        <begin position="214"/>
        <end position="238"/>
    </location>
</feature>
<gene>
    <name evidence="12" type="ORF">ACFSKQ_02080</name>
</gene>
<feature type="transmembrane region" description="Helical" evidence="11">
    <location>
        <begin position="369"/>
        <end position="395"/>
    </location>
</feature>
<evidence type="ECO:0000256" key="11">
    <source>
        <dbReference type="SAM" id="Phobius"/>
    </source>
</evidence>
<protein>
    <recommendedName>
        <fullName evidence="10">Trk system potassium uptake protein</fullName>
    </recommendedName>
</protein>
<dbReference type="Proteomes" id="UP001597371">
    <property type="component" value="Unassembled WGS sequence"/>
</dbReference>
<keyword evidence="8 10" id="KW-0406">Ion transport</keyword>
<evidence type="ECO:0000313" key="13">
    <source>
        <dbReference type="Proteomes" id="UP001597371"/>
    </source>
</evidence>
<dbReference type="InterPro" id="IPR003445">
    <property type="entry name" value="Cat_transpt"/>
</dbReference>
<evidence type="ECO:0000256" key="2">
    <source>
        <dbReference type="ARBA" id="ARBA00022448"/>
    </source>
</evidence>
<feature type="transmembrane region" description="Helical" evidence="11">
    <location>
        <begin position="303"/>
        <end position="325"/>
    </location>
</feature>
<evidence type="ECO:0000256" key="1">
    <source>
        <dbReference type="ARBA" id="ARBA00004651"/>
    </source>
</evidence>
<evidence type="ECO:0000256" key="5">
    <source>
        <dbReference type="ARBA" id="ARBA00022692"/>
    </source>
</evidence>
<sequence length="462" mass="49215">MLLPALVDHADHNDDWVVFIGSSALVAAVCALVAVATRGERIVMTQRLGFLLVTCVWLTASVVGALPLYLSGLGITFETAVYEAVSGVTTTGGTALTGLDSMPRGVLLWRSLLQWLGGIGLVAMMVLILPQLRGGGQSLFQLESSDRSDKLLPRFSQLASALVWVYGGLTFACAAAYYLAGMGLFDAVNHAMTTVTTAGFSTHDASLGRYGTPAILLVAILFMTLGALPAVLYIRIFLPRSFQRWSDPQVLVFLAICLVFGLALSAVRYFLEGVAAGTALLTGFFNLISLITTTGFSTQDYMLWPNAALGILLPALFIGGCAGSTAGGFKVNRLVILFSLVSANFRRLLRPHAVERLKYGRIDITPAMIETLMIFITLYLVLVVAGTIAMTMLGVDFLSAFSGSLSAVGNVGPGFGPLIGPAGNFSALPDGALWVLSFLMLVGRLEIVTVLILLSPDFWRDR</sequence>
<dbReference type="EMBL" id="JBHUIJ010000002">
    <property type="protein sequence ID" value="MFD2236248.1"/>
    <property type="molecule type" value="Genomic_DNA"/>
</dbReference>
<keyword evidence="13" id="KW-1185">Reference proteome</keyword>
<feature type="transmembrane region" description="Helical" evidence="11">
    <location>
        <begin position="48"/>
        <end position="70"/>
    </location>
</feature>
<keyword evidence="10" id="KW-0997">Cell inner membrane</keyword>
<comment type="caution">
    <text evidence="12">The sequence shown here is derived from an EMBL/GenBank/DDBJ whole genome shotgun (WGS) entry which is preliminary data.</text>
</comment>
<feature type="transmembrane region" description="Helical" evidence="11">
    <location>
        <begin position="112"/>
        <end position="129"/>
    </location>
</feature>
<dbReference type="PANTHER" id="PTHR32024">
    <property type="entry name" value="TRK SYSTEM POTASSIUM UPTAKE PROTEIN TRKG-RELATED"/>
    <property type="match status" value="1"/>
</dbReference>
<organism evidence="12 13">
    <name type="scientific">Aureimonas populi</name>
    <dbReference type="NCBI Taxonomy" id="1701758"/>
    <lineage>
        <taxon>Bacteria</taxon>
        <taxon>Pseudomonadati</taxon>
        <taxon>Pseudomonadota</taxon>
        <taxon>Alphaproteobacteria</taxon>
        <taxon>Hyphomicrobiales</taxon>
        <taxon>Aurantimonadaceae</taxon>
        <taxon>Aureimonas</taxon>
    </lineage>
</organism>
<keyword evidence="3 10" id="KW-1003">Cell membrane</keyword>
<keyword evidence="9 10" id="KW-0472">Membrane</keyword>
<reference evidence="13" key="1">
    <citation type="journal article" date="2019" name="Int. J. Syst. Evol. Microbiol.">
        <title>The Global Catalogue of Microorganisms (GCM) 10K type strain sequencing project: providing services to taxonomists for standard genome sequencing and annotation.</title>
        <authorList>
            <consortium name="The Broad Institute Genomics Platform"/>
            <consortium name="The Broad Institute Genome Sequencing Center for Infectious Disease"/>
            <person name="Wu L."/>
            <person name="Ma J."/>
        </authorList>
    </citation>
    <scope>NUCLEOTIDE SEQUENCE [LARGE SCALE GENOMIC DNA]</scope>
    <source>
        <strain evidence="13">ZS-35-S2</strain>
    </source>
</reference>
<dbReference type="InterPro" id="IPR004772">
    <property type="entry name" value="TrkH"/>
</dbReference>
<dbReference type="PANTHER" id="PTHR32024:SF3">
    <property type="entry name" value="TRK SYSTEM POTASSIUM UPTAKE PROTEIN"/>
    <property type="match status" value="1"/>
</dbReference>
<keyword evidence="2 10" id="KW-0813">Transport</keyword>
<evidence type="ECO:0000256" key="7">
    <source>
        <dbReference type="ARBA" id="ARBA00022989"/>
    </source>
</evidence>
<feature type="transmembrane region" description="Helical" evidence="11">
    <location>
        <begin position="250"/>
        <end position="271"/>
    </location>
</feature>
<feature type="transmembrane region" description="Helical" evidence="11">
    <location>
        <begin position="16"/>
        <end position="36"/>
    </location>
</feature>
<keyword evidence="6 10" id="KW-0630">Potassium</keyword>
<keyword evidence="5 11" id="KW-0812">Transmembrane</keyword>
<accession>A0ABW5CJS2</accession>
<evidence type="ECO:0000256" key="9">
    <source>
        <dbReference type="ARBA" id="ARBA00023136"/>
    </source>
</evidence>
<evidence type="ECO:0000313" key="12">
    <source>
        <dbReference type="EMBL" id="MFD2236248.1"/>
    </source>
</evidence>
<evidence type="ECO:0000256" key="8">
    <source>
        <dbReference type="ARBA" id="ARBA00023065"/>
    </source>
</evidence>
<comment type="function">
    <text evidence="10">Low-affinity potassium transport system. Interacts with Trk system potassium uptake protein TrkA.</text>
</comment>
<evidence type="ECO:0000256" key="4">
    <source>
        <dbReference type="ARBA" id="ARBA00022538"/>
    </source>
</evidence>
<proteinExistence type="inferred from homology"/>
<comment type="similarity">
    <text evidence="10">Belongs to the TrkH potassium transport family.</text>
</comment>
<evidence type="ECO:0000256" key="3">
    <source>
        <dbReference type="ARBA" id="ARBA00022475"/>
    </source>
</evidence>
<keyword evidence="7 11" id="KW-1133">Transmembrane helix</keyword>
<evidence type="ECO:0000256" key="6">
    <source>
        <dbReference type="ARBA" id="ARBA00022958"/>
    </source>
</evidence>
<evidence type="ECO:0000256" key="10">
    <source>
        <dbReference type="PIRNR" id="PIRNR006247"/>
    </source>
</evidence>
<feature type="transmembrane region" description="Helical" evidence="11">
    <location>
        <begin position="158"/>
        <end position="180"/>
    </location>
</feature>
<dbReference type="Pfam" id="PF02386">
    <property type="entry name" value="TrkH"/>
    <property type="match status" value="1"/>
</dbReference>
<feature type="transmembrane region" description="Helical" evidence="11">
    <location>
        <begin position="277"/>
        <end position="296"/>
    </location>
</feature>
<feature type="transmembrane region" description="Helical" evidence="11">
    <location>
        <begin position="431"/>
        <end position="454"/>
    </location>
</feature>